<dbReference type="Proteomes" id="UP000663193">
    <property type="component" value="Chromosome 23"/>
</dbReference>
<protein>
    <submittedName>
        <fullName evidence="1">Uncharacterized protein</fullName>
    </submittedName>
</protein>
<organism evidence="1 2">
    <name type="scientific">Phaeosphaeria nodorum (strain SN15 / ATCC MYA-4574 / FGSC 10173)</name>
    <name type="common">Glume blotch fungus</name>
    <name type="synonym">Parastagonospora nodorum</name>
    <dbReference type="NCBI Taxonomy" id="321614"/>
    <lineage>
        <taxon>Eukaryota</taxon>
        <taxon>Fungi</taxon>
        <taxon>Dikarya</taxon>
        <taxon>Ascomycota</taxon>
        <taxon>Pezizomycotina</taxon>
        <taxon>Dothideomycetes</taxon>
        <taxon>Pleosporomycetidae</taxon>
        <taxon>Pleosporales</taxon>
        <taxon>Pleosporineae</taxon>
        <taxon>Phaeosphaeriaceae</taxon>
        <taxon>Parastagonospora</taxon>
    </lineage>
</organism>
<accession>A0A7U2ID14</accession>
<name>A0A7U2ID14_PHANO</name>
<dbReference type="EMBL" id="CP069045">
    <property type="protein sequence ID" value="QRD07597.1"/>
    <property type="molecule type" value="Genomic_DNA"/>
</dbReference>
<dbReference type="VEuPathDB" id="FungiDB:JI435_447730"/>
<evidence type="ECO:0000313" key="2">
    <source>
        <dbReference type="Proteomes" id="UP000663193"/>
    </source>
</evidence>
<proteinExistence type="predicted"/>
<evidence type="ECO:0000313" key="1">
    <source>
        <dbReference type="EMBL" id="QRD07597.1"/>
    </source>
</evidence>
<gene>
    <name evidence="1" type="ORF">JI435_447730</name>
</gene>
<keyword evidence="2" id="KW-1185">Reference proteome</keyword>
<sequence>MLSKQGSNRLSLEELDASTQLIYIYYDFDMIFYDLQMGKRIGGLENGMLHETKSYFHSGCWYHMLQMRAATKRAAFWDAIAPKRALSRCVAGYSILDVLLKQPPHLDEEDMPRRRTPLAVGEGLTYPCTSSMSMYINDDSDTVSHDPPSLPAMSHLGHEDVILDCYGWPL</sequence>
<reference evidence="2" key="1">
    <citation type="journal article" date="2021" name="BMC Genomics">
        <title>Chromosome-level genome assembly and manually-curated proteome of model necrotroph Parastagonospora nodorum Sn15 reveals a genome-wide trove of candidate effector homologs, and redundancy of virulence-related functions within an accessory chromosome.</title>
        <authorList>
            <person name="Bertazzoni S."/>
            <person name="Jones D.A.B."/>
            <person name="Phan H.T."/>
            <person name="Tan K.-C."/>
            <person name="Hane J.K."/>
        </authorList>
    </citation>
    <scope>NUCLEOTIDE SEQUENCE [LARGE SCALE GENOMIC DNA]</scope>
    <source>
        <strain evidence="2">SN15 / ATCC MYA-4574 / FGSC 10173)</strain>
    </source>
</reference>
<dbReference type="AlphaFoldDB" id="A0A7U2ID14"/>